<dbReference type="Proteomes" id="UP000249590">
    <property type="component" value="Unassembled WGS sequence"/>
</dbReference>
<keyword evidence="6 9" id="KW-1133">Transmembrane helix</keyword>
<feature type="transmembrane region" description="Helical" evidence="9">
    <location>
        <begin position="177"/>
        <end position="201"/>
    </location>
</feature>
<keyword evidence="7 9" id="KW-0472">Membrane</keyword>
<feature type="transmembrane region" description="Helical" evidence="9">
    <location>
        <begin position="292"/>
        <end position="311"/>
    </location>
</feature>
<keyword evidence="5 9" id="KW-0812">Transmembrane</keyword>
<sequence>MPGSRGGPTAGEPTNEPPMTLSQRRTLALVVTGFGAMLNLYAPQPVLPLLRDAFGVSAAVAATTVTATALAVALVGPFAGAASDAWGRRPVILVALAGVALPTLLCAFADSISMLIVLRFAQGLFIPAAFAAALAYASEEWPPGQRGRATTYYISSNIVGGFIGRVIGGVAAEFGDWHMAFLVLGAANVVCAVVVALTLPASRQSATDTRLGRAIAQMPRHLADPMLLSAFVVGFCILFAMVTAFTYVNFHLAEPPWSLGPGALSWLFCSYLVGVILLAVSGRLIDTLGPRIAVMIAAGIAVIGGLCLLATPLWVIALGLVLLCLGTFVCQSATTRFVGANAVEGRSAAAGLYLAFYYGGGALGAVLPGFAFQRWGWTSSVAIMLCAEFLIITIAAIAWRRAEGRPAVAT</sequence>
<dbReference type="PROSITE" id="PS50850">
    <property type="entry name" value="MFS"/>
    <property type="match status" value="1"/>
</dbReference>
<name>A0A8B2NV54_9HYPH</name>
<comment type="caution">
    <text evidence="11">The sequence shown here is derived from an EMBL/GenBank/DDBJ whole genome shotgun (WGS) entry which is preliminary data.</text>
</comment>
<accession>A0A8B2NV54</accession>
<dbReference type="Pfam" id="PF07690">
    <property type="entry name" value="MFS_1"/>
    <property type="match status" value="1"/>
</dbReference>
<feature type="transmembrane region" description="Helical" evidence="9">
    <location>
        <begin position="259"/>
        <end position="280"/>
    </location>
</feature>
<dbReference type="PANTHER" id="PTHR43271:SF2">
    <property type="entry name" value="BLL2771 PROTEIN"/>
    <property type="match status" value="1"/>
</dbReference>
<dbReference type="Gene3D" id="1.20.1250.20">
    <property type="entry name" value="MFS general substrate transporter like domains"/>
    <property type="match status" value="1"/>
</dbReference>
<comment type="similarity">
    <text evidence="2">Belongs to the major facilitator superfamily.</text>
</comment>
<gene>
    <name evidence="11" type="ORF">DLJ53_01495</name>
</gene>
<feature type="transmembrane region" description="Helical" evidence="9">
    <location>
        <begin position="350"/>
        <end position="371"/>
    </location>
</feature>
<evidence type="ECO:0000256" key="9">
    <source>
        <dbReference type="SAM" id="Phobius"/>
    </source>
</evidence>
<feature type="transmembrane region" description="Helical" evidence="9">
    <location>
        <begin position="377"/>
        <end position="399"/>
    </location>
</feature>
<organism evidence="11 12">
    <name type="scientific">Acuticoccus sediminis</name>
    <dbReference type="NCBI Taxonomy" id="2184697"/>
    <lineage>
        <taxon>Bacteria</taxon>
        <taxon>Pseudomonadati</taxon>
        <taxon>Pseudomonadota</taxon>
        <taxon>Alphaproteobacteria</taxon>
        <taxon>Hyphomicrobiales</taxon>
        <taxon>Amorphaceae</taxon>
        <taxon>Acuticoccus</taxon>
    </lineage>
</organism>
<feature type="transmembrane region" description="Helical" evidence="9">
    <location>
        <begin position="26"/>
        <end position="42"/>
    </location>
</feature>
<evidence type="ECO:0000256" key="2">
    <source>
        <dbReference type="ARBA" id="ARBA00008335"/>
    </source>
</evidence>
<dbReference type="AlphaFoldDB" id="A0A8B2NV54"/>
<dbReference type="InterPro" id="IPR020846">
    <property type="entry name" value="MFS_dom"/>
</dbReference>
<feature type="transmembrane region" description="Helical" evidence="9">
    <location>
        <begin position="116"/>
        <end position="137"/>
    </location>
</feature>
<keyword evidence="4" id="KW-1003">Cell membrane</keyword>
<evidence type="ECO:0000259" key="10">
    <source>
        <dbReference type="PROSITE" id="PS50850"/>
    </source>
</evidence>
<feature type="domain" description="Major facilitator superfamily (MFS) profile" evidence="10">
    <location>
        <begin position="25"/>
        <end position="405"/>
    </location>
</feature>
<evidence type="ECO:0000256" key="3">
    <source>
        <dbReference type="ARBA" id="ARBA00022448"/>
    </source>
</evidence>
<evidence type="ECO:0000313" key="12">
    <source>
        <dbReference type="Proteomes" id="UP000249590"/>
    </source>
</evidence>
<evidence type="ECO:0000313" key="11">
    <source>
        <dbReference type="EMBL" id="RAI03223.1"/>
    </source>
</evidence>
<dbReference type="SUPFAM" id="SSF103473">
    <property type="entry name" value="MFS general substrate transporter"/>
    <property type="match status" value="1"/>
</dbReference>
<proteinExistence type="inferred from homology"/>
<feature type="transmembrane region" description="Helical" evidence="9">
    <location>
        <begin position="54"/>
        <end position="79"/>
    </location>
</feature>
<keyword evidence="3" id="KW-0813">Transport</keyword>
<dbReference type="GO" id="GO:0022857">
    <property type="term" value="F:transmembrane transporter activity"/>
    <property type="evidence" value="ECO:0007669"/>
    <property type="project" value="InterPro"/>
</dbReference>
<evidence type="ECO:0000256" key="6">
    <source>
        <dbReference type="ARBA" id="ARBA00022989"/>
    </source>
</evidence>
<dbReference type="InterPro" id="IPR036259">
    <property type="entry name" value="MFS_trans_sf"/>
</dbReference>
<dbReference type="InterPro" id="IPR005829">
    <property type="entry name" value="Sugar_transporter_CS"/>
</dbReference>
<evidence type="ECO:0000256" key="1">
    <source>
        <dbReference type="ARBA" id="ARBA00004651"/>
    </source>
</evidence>
<feature type="transmembrane region" description="Helical" evidence="9">
    <location>
        <begin position="222"/>
        <end position="247"/>
    </location>
</feature>
<evidence type="ECO:0000256" key="7">
    <source>
        <dbReference type="ARBA" id="ARBA00023136"/>
    </source>
</evidence>
<dbReference type="InterPro" id="IPR011701">
    <property type="entry name" value="MFS"/>
</dbReference>
<dbReference type="GO" id="GO:0005886">
    <property type="term" value="C:plasma membrane"/>
    <property type="evidence" value="ECO:0007669"/>
    <property type="project" value="UniProtKB-SubCell"/>
</dbReference>
<feature type="transmembrane region" description="Helical" evidence="9">
    <location>
        <begin position="149"/>
        <end position="171"/>
    </location>
</feature>
<comment type="subcellular location">
    <subcellularLocation>
        <location evidence="1">Cell membrane</location>
        <topology evidence="1">Multi-pass membrane protein</topology>
    </subcellularLocation>
</comment>
<feature type="region of interest" description="Disordered" evidence="8">
    <location>
        <begin position="1"/>
        <end position="21"/>
    </location>
</feature>
<dbReference type="CDD" id="cd17324">
    <property type="entry name" value="MFS_NepI_like"/>
    <property type="match status" value="1"/>
</dbReference>
<evidence type="ECO:0000256" key="8">
    <source>
        <dbReference type="SAM" id="MobiDB-lite"/>
    </source>
</evidence>
<keyword evidence="12" id="KW-1185">Reference proteome</keyword>
<dbReference type="EMBL" id="QHHQ01000001">
    <property type="protein sequence ID" value="RAI03223.1"/>
    <property type="molecule type" value="Genomic_DNA"/>
</dbReference>
<evidence type="ECO:0000256" key="4">
    <source>
        <dbReference type="ARBA" id="ARBA00022475"/>
    </source>
</evidence>
<evidence type="ECO:0000256" key="5">
    <source>
        <dbReference type="ARBA" id="ARBA00022692"/>
    </source>
</evidence>
<dbReference type="PANTHER" id="PTHR43271">
    <property type="entry name" value="BLL2771 PROTEIN"/>
    <property type="match status" value="1"/>
</dbReference>
<reference evidence="11 12" key="1">
    <citation type="submission" date="2018-05" db="EMBL/GenBank/DDBJ databases">
        <title>Acuticoccus sediminis sp. nov., isolated from deep-sea sediment of Indian Ocean.</title>
        <authorList>
            <person name="Liu X."/>
            <person name="Lai Q."/>
            <person name="Du Y."/>
            <person name="Sun F."/>
            <person name="Zhang X."/>
            <person name="Wang S."/>
            <person name="Shao Z."/>
        </authorList>
    </citation>
    <scope>NUCLEOTIDE SEQUENCE [LARGE SCALE GENOMIC DNA]</scope>
    <source>
        <strain evidence="11 12">PTG4-2</strain>
    </source>
</reference>
<feature type="transmembrane region" description="Helical" evidence="9">
    <location>
        <begin position="317"/>
        <end position="338"/>
    </location>
</feature>
<feature type="transmembrane region" description="Helical" evidence="9">
    <location>
        <begin position="91"/>
        <end position="110"/>
    </location>
</feature>
<protein>
    <submittedName>
        <fullName evidence="11">MFS transporter</fullName>
    </submittedName>
</protein>
<dbReference type="PROSITE" id="PS00216">
    <property type="entry name" value="SUGAR_TRANSPORT_1"/>
    <property type="match status" value="1"/>
</dbReference>